<reference evidence="1" key="1">
    <citation type="journal article" date="2014" name="Nat. Commun.">
        <title>The tobacco genome sequence and its comparison with those of tomato and potato.</title>
        <authorList>
            <person name="Sierro N."/>
            <person name="Battey J.N."/>
            <person name="Ouadi S."/>
            <person name="Bakaher N."/>
            <person name="Bovet L."/>
            <person name="Willig A."/>
            <person name="Goepfert S."/>
            <person name="Peitsch M.C."/>
            <person name="Ivanov N.V."/>
        </authorList>
    </citation>
    <scope>NUCLEOTIDE SEQUENCE [LARGE SCALE GENOMIC DNA]</scope>
</reference>
<dbReference type="KEGG" id="nta:107771203"/>
<name>A0A1S3Y1Q0_TOBAC</name>
<evidence type="ECO:0000313" key="1">
    <source>
        <dbReference type="Proteomes" id="UP000790787"/>
    </source>
</evidence>
<accession>A0A1S3Y1Q0</accession>
<proteinExistence type="predicted"/>
<dbReference type="RefSeq" id="XP_016446030.2">
    <property type="nucleotide sequence ID" value="XM_016590544.2"/>
</dbReference>
<organism evidence="1 2">
    <name type="scientific">Nicotiana tabacum</name>
    <name type="common">Common tobacco</name>
    <dbReference type="NCBI Taxonomy" id="4097"/>
    <lineage>
        <taxon>Eukaryota</taxon>
        <taxon>Viridiplantae</taxon>
        <taxon>Streptophyta</taxon>
        <taxon>Embryophyta</taxon>
        <taxon>Tracheophyta</taxon>
        <taxon>Spermatophyta</taxon>
        <taxon>Magnoliopsida</taxon>
        <taxon>eudicotyledons</taxon>
        <taxon>Gunneridae</taxon>
        <taxon>Pentapetalae</taxon>
        <taxon>asterids</taxon>
        <taxon>lamiids</taxon>
        <taxon>Solanales</taxon>
        <taxon>Solanaceae</taxon>
        <taxon>Nicotianoideae</taxon>
        <taxon>Nicotianeae</taxon>
        <taxon>Nicotiana</taxon>
    </lineage>
</organism>
<dbReference type="OrthoDB" id="1215883at2759"/>
<gene>
    <name evidence="2" type="primary">LOC107771203</name>
</gene>
<dbReference type="RefSeq" id="XP_016446030.1">
    <property type="nucleotide sequence ID" value="XM_016590544.1"/>
</dbReference>
<evidence type="ECO:0000313" key="2">
    <source>
        <dbReference type="RefSeq" id="XP_016446030.2"/>
    </source>
</evidence>
<keyword evidence="1" id="KW-1185">Reference proteome</keyword>
<dbReference type="OMA" id="YSRIGEK"/>
<dbReference type="Proteomes" id="UP000790787">
    <property type="component" value="Chromosome 17"/>
</dbReference>
<sequence>MHGIWTRLQQVKQGLKNLNTKEYSRIGEKVEECRKLLAEIQVQSRDPNEQVVLVERAKELKMQLEKWISIYESILKHKSRVKWLHLGDSNNAYFFACMKNMVAHNQIRRLNTLDGNIEHTEREVETEILKFYQSLLGSAGTCPPVVQLDIFQERNRLSRDQQLQLISPVTDKEIFNALMDIDDQKAPGCDGFNAHFFKTGWQGIWG</sequence>
<dbReference type="PaxDb" id="4097-A0A1S3Y1Q0"/>
<protein>
    <submittedName>
        <fullName evidence="2">Uncharacterized protein LOC107771203</fullName>
    </submittedName>
</protein>
<dbReference type="GeneID" id="107771203"/>
<reference evidence="2" key="2">
    <citation type="submission" date="2025-08" db="UniProtKB">
        <authorList>
            <consortium name="RefSeq"/>
        </authorList>
    </citation>
    <scope>IDENTIFICATION</scope>
    <source>
        <tissue evidence="2">Leaf</tissue>
    </source>
</reference>